<dbReference type="InterPro" id="IPR046519">
    <property type="entry name" value="X-Tfes_XVIPCD"/>
</dbReference>
<evidence type="ECO:0000259" key="1">
    <source>
        <dbReference type="Pfam" id="PF01471"/>
    </source>
</evidence>
<gene>
    <name evidence="3" type="ORF">NC595_11560</name>
</gene>
<evidence type="ECO:0000259" key="2">
    <source>
        <dbReference type="Pfam" id="PF20410"/>
    </source>
</evidence>
<dbReference type="EMBL" id="JAMZEK010000002">
    <property type="protein sequence ID" value="MCP1374697.1"/>
    <property type="molecule type" value="Genomic_DNA"/>
</dbReference>
<dbReference type="InterPro" id="IPR036366">
    <property type="entry name" value="PGBDSf"/>
</dbReference>
<feature type="domain" description="Peptidoglycan binding-like" evidence="1">
    <location>
        <begin position="224"/>
        <end position="284"/>
    </location>
</feature>
<dbReference type="InterPro" id="IPR036365">
    <property type="entry name" value="PGBD-like_sf"/>
</dbReference>
<reference evidence="3 4" key="1">
    <citation type="submission" date="2022-06" db="EMBL/GenBank/DDBJ databases">
        <title>Dyella sp. Sa strain:Sa Genome sequencing.</title>
        <authorList>
            <person name="Park S."/>
        </authorList>
    </citation>
    <scope>NUCLEOTIDE SEQUENCE [LARGE SCALE GENOMIC DNA]</scope>
    <source>
        <strain evidence="3 4">Sa</strain>
    </source>
</reference>
<sequence>MPRFNESSALLFKRCVESGIDSPSELANIMGNASVETNGFRTMHERLGYSSADAVIGASTSSTERYTRKEIQAAVDSHDPKEVAKVLYEGRDDLGNITTGDGYRFHGRGYFQFTGRYNYTTFGEKFGVDLASDPEQAAQPEMAARLAIAYWKLKVPEKYREDAAKAGFHINGGFNGLDARVAQSDLWKETITPELVGKVKDGTIDLGQLATLGVGAPTHVGSHGLEVKQLQHSLSQLGYTDAHGRPLQSDGDFGPSTLKAVKSFQTDHYLLVDGIAGAATNQAIQHEAIQHISLQQSALRAIAMDNPQHPGYPLFKQSLACVGKLDEAQGRATNFQSYNLSGVLALAARREGLERIDHVVLRDDATRAIAVQGDLRSPLRRLADVDVLSGVNTPLAQSSTDWTQFQSPGWAVQAPSPLMQTADVRATQPAMQR</sequence>
<dbReference type="SUPFAM" id="SSF47090">
    <property type="entry name" value="PGBD-like"/>
    <property type="match status" value="1"/>
</dbReference>
<evidence type="ECO:0000313" key="3">
    <source>
        <dbReference type="EMBL" id="MCP1374697.1"/>
    </source>
</evidence>
<dbReference type="Pfam" id="PF01471">
    <property type="entry name" value="PG_binding_1"/>
    <property type="match status" value="1"/>
</dbReference>
<dbReference type="InterPro" id="IPR023346">
    <property type="entry name" value="Lysozyme-like_dom_sf"/>
</dbReference>
<dbReference type="Pfam" id="PF20410">
    <property type="entry name" value="X-Tfes_XVIPCD"/>
    <property type="match status" value="1"/>
</dbReference>
<dbReference type="RefSeq" id="WP_253566569.1">
    <property type="nucleotide sequence ID" value="NZ_JAMZEK010000002.1"/>
</dbReference>
<evidence type="ECO:0000313" key="4">
    <source>
        <dbReference type="Proteomes" id="UP001204615"/>
    </source>
</evidence>
<proteinExistence type="predicted"/>
<comment type="caution">
    <text evidence="3">The sequence shown here is derived from an EMBL/GenBank/DDBJ whole genome shotgun (WGS) entry which is preliminary data.</text>
</comment>
<organism evidence="3 4">
    <name type="scientific">Dyella lutea</name>
    <dbReference type="NCBI Taxonomy" id="2950441"/>
    <lineage>
        <taxon>Bacteria</taxon>
        <taxon>Pseudomonadati</taxon>
        <taxon>Pseudomonadota</taxon>
        <taxon>Gammaproteobacteria</taxon>
        <taxon>Lysobacterales</taxon>
        <taxon>Rhodanobacteraceae</taxon>
        <taxon>Dyella</taxon>
    </lineage>
</organism>
<dbReference type="Proteomes" id="UP001204615">
    <property type="component" value="Unassembled WGS sequence"/>
</dbReference>
<protein>
    <submittedName>
        <fullName evidence="3">Peptidoglycan-binding protein</fullName>
    </submittedName>
</protein>
<accession>A0ABT1FBE0</accession>
<dbReference type="SUPFAM" id="SSF53955">
    <property type="entry name" value="Lysozyme-like"/>
    <property type="match status" value="1"/>
</dbReference>
<name>A0ABT1FBE0_9GAMM</name>
<keyword evidence="4" id="KW-1185">Reference proteome</keyword>
<dbReference type="Gene3D" id="1.10.530.10">
    <property type="match status" value="1"/>
</dbReference>
<dbReference type="Gene3D" id="1.10.101.10">
    <property type="entry name" value="PGBD-like superfamily/PGBD"/>
    <property type="match status" value="1"/>
</dbReference>
<feature type="domain" description="X-Tfes XVIPCD" evidence="2">
    <location>
        <begin position="305"/>
        <end position="404"/>
    </location>
</feature>
<dbReference type="InterPro" id="IPR002477">
    <property type="entry name" value="Peptidoglycan-bd-like"/>
</dbReference>